<feature type="region of interest" description="Disordered" evidence="1">
    <location>
        <begin position="539"/>
        <end position="685"/>
    </location>
</feature>
<keyword evidence="2" id="KW-1133">Transmembrane helix</keyword>
<keyword evidence="2" id="KW-0812">Transmembrane</keyword>
<keyword evidence="5" id="KW-1185">Reference proteome</keyword>
<dbReference type="Proteomes" id="UP001501570">
    <property type="component" value="Unassembled WGS sequence"/>
</dbReference>
<evidence type="ECO:0000256" key="2">
    <source>
        <dbReference type="SAM" id="Phobius"/>
    </source>
</evidence>
<evidence type="ECO:0000313" key="4">
    <source>
        <dbReference type="EMBL" id="GAA5196972.1"/>
    </source>
</evidence>
<name>A0ABP9SKV4_9ACTN</name>
<feature type="compositionally biased region" description="Basic and acidic residues" evidence="1">
    <location>
        <begin position="610"/>
        <end position="625"/>
    </location>
</feature>
<feature type="compositionally biased region" description="Polar residues" evidence="1">
    <location>
        <begin position="269"/>
        <end position="281"/>
    </location>
</feature>
<feature type="transmembrane region" description="Helical" evidence="2">
    <location>
        <begin position="221"/>
        <end position="241"/>
    </location>
</feature>
<evidence type="ECO:0000313" key="5">
    <source>
        <dbReference type="Proteomes" id="UP001501570"/>
    </source>
</evidence>
<feature type="transmembrane region" description="Helical" evidence="2">
    <location>
        <begin position="187"/>
        <end position="209"/>
    </location>
</feature>
<gene>
    <name evidence="4" type="ORF">GCM10023322_67150</name>
</gene>
<dbReference type="RefSeq" id="WP_345636505.1">
    <property type="nucleotide sequence ID" value="NZ_BAABJQ010000028.1"/>
</dbReference>
<keyword evidence="3" id="KW-0732">Signal</keyword>
<feature type="compositionally biased region" description="Gly residues" evidence="1">
    <location>
        <begin position="584"/>
        <end position="596"/>
    </location>
</feature>
<evidence type="ECO:0000256" key="3">
    <source>
        <dbReference type="SAM" id="SignalP"/>
    </source>
</evidence>
<sequence length="685" mass="73105">MPTPRTGPPVARSCGHRLLAAVAAVFFAVTGVLFFTSAPASAAPTAGGGNLCSTASWQDPTQWDDCVGKLADLTTDEAQCVQAPTPEAPDSGMAGWFATRPTSAPSDADGMFTNYGYAGYDYETYDTGCVNLVTHPDDEFENTIANGEFMFATGIIGAGDALRDKAWEPQSLWGWADTLVDKATTSIYNSVFTVFGAITLAVVGLYLLWRSRQSDMNNAMTTAGWAILVMVAVTAIAAWPVRSSHLADQSLITGLSTVHNAVGPPAHDTPSSECSKLPETQQCKDHRPPSQRASDVAVSNLLYRNWLRGELGSADSATAQKYGMVLYDAKSLTWGEEQDIERDPSGKQRQQILSYKQQRWEKVAKQIKTEDPDAYQYLQGAKGMDRVGAGFIAILSALFFGMFDIVASVLVLLGFLIFRWAVIAAPVLGTIGMLRPASAGLRRLVNAVVAAIFNIIIFGTGAAIYLFAVDLIMGTASLPPWLQVVLVGLCGLVGWVLLRPYRRVAQLGGGREFAVAGGAQRSFFRDLRQAAALRVATPAAEEAAQRRRQEVTVANRVRPEARHEDPFETRGTGGGRPTVAAGRPEGGGGRPAGGGGRPERGGGRPAGDGGHPERDGGHPERDGRPEGGPAQSGGEPSRKHASTTEWAVPDRDEGEPQYMIYRPGPRPGSAKPEPIKRPESAPIQG</sequence>
<feature type="transmembrane region" description="Helical" evidence="2">
    <location>
        <begin position="480"/>
        <end position="498"/>
    </location>
</feature>
<evidence type="ECO:0000256" key="1">
    <source>
        <dbReference type="SAM" id="MobiDB-lite"/>
    </source>
</evidence>
<dbReference type="EMBL" id="BAABJQ010000028">
    <property type="protein sequence ID" value="GAA5196972.1"/>
    <property type="molecule type" value="Genomic_DNA"/>
</dbReference>
<feature type="signal peptide" evidence="3">
    <location>
        <begin position="1"/>
        <end position="42"/>
    </location>
</feature>
<protein>
    <recommendedName>
        <fullName evidence="6">MFS transporter</fullName>
    </recommendedName>
</protein>
<evidence type="ECO:0008006" key="6">
    <source>
        <dbReference type="Google" id="ProtNLM"/>
    </source>
</evidence>
<accession>A0ABP9SKV4</accession>
<organism evidence="4 5">
    <name type="scientific">Rugosimonospora acidiphila</name>
    <dbReference type="NCBI Taxonomy" id="556531"/>
    <lineage>
        <taxon>Bacteria</taxon>
        <taxon>Bacillati</taxon>
        <taxon>Actinomycetota</taxon>
        <taxon>Actinomycetes</taxon>
        <taxon>Micromonosporales</taxon>
        <taxon>Micromonosporaceae</taxon>
        <taxon>Rugosimonospora</taxon>
    </lineage>
</organism>
<proteinExistence type="predicted"/>
<reference evidence="5" key="1">
    <citation type="journal article" date="2019" name="Int. J. Syst. Evol. Microbiol.">
        <title>The Global Catalogue of Microorganisms (GCM) 10K type strain sequencing project: providing services to taxonomists for standard genome sequencing and annotation.</title>
        <authorList>
            <consortium name="The Broad Institute Genomics Platform"/>
            <consortium name="The Broad Institute Genome Sequencing Center for Infectious Disease"/>
            <person name="Wu L."/>
            <person name="Ma J."/>
        </authorList>
    </citation>
    <scope>NUCLEOTIDE SEQUENCE [LARGE SCALE GENOMIC DNA]</scope>
    <source>
        <strain evidence="5">JCM 18304</strain>
    </source>
</reference>
<feature type="region of interest" description="Disordered" evidence="1">
    <location>
        <begin position="264"/>
        <end position="292"/>
    </location>
</feature>
<keyword evidence="2" id="KW-0472">Membrane</keyword>
<feature type="transmembrane region" description="Helical" evidence="2">
    <location>
        <begin position="390"/>
        <end position="423"/>
    </location>
</feature>
<feature type="compositionally biased region" description="Basic and acidic residues" evidence="1">
    <location>
        <begin position="557"/>
        <end position="568"/>
    </location>
</feature>
<feature type="chain" id="PRO_5045039112" description="MFS transporter" evidence="3">
    <location>
        <begin position="43"/>
        <end position="685"/>
    </location>
</feature>
<feature type="transmembrane region" description="Helical" evidence="2">
    <location>
        <begin position="444"/>
        <end position="468"/>
    </location>
</feature>
<comment type="caution">
    <text evidence="4">The sequence shown here is derived from an EMBL/GenBank/DDBJ whole genome shotgun (WGS) entry which is preliminary data.</text>
</comment>